<dbReference type="Gene3D" id="3.40.1440.10">
    <property type="entry name" value="GIY-YIG endonuclease"/>
    <property type="match status" value="1"/>
</dbReference>
<dbReference type="Pfam" id="PF01541">
    <property type="entry name" value="GIY-YIG"/>
    <property type="match status" value="1"/>
</dbReference>
<dbReference type="SUPFAM" id="SSF82771">
    <property type="entry name" value="GIY-YIG endonuclease"/>
    <property type="match status" value="1"/>
</dbReference>
<keyword evidence="3" id="KW-0228">DNA excision</keyword>
<dbReference type="InterPro" id="IPR001162">
    <property type="entry name" value="UvrC_RNase_H_dom"/>
</dbReference>
<dbReference type="InterPro" id="IPR010994">
    <property type="entry name" value="RuvA_2-like"/>
</dbReference>
<feature type="domain" description="UvrC family homology region profile" evidence="8">
    <location>
        <begin position="258"/>
        <end position="490"/>
    </location>
</feature>
<dbReference type="InterPro" id="IPR035901">
    <property type="entry name" value="GIY-YIG_endonuc_sf"/>
</dbReference>
<dbReference type="FunFam" id="3.40.1440.10:FF:000001">
    <property type="entry name" value="UvrABC system protein C"/>
    <property type="match status" value="1"/>
</dbReference>
<evidence type="ECO:0000256" key="2">
    <source>
        <dbReference type="ARBA" id="ARBA00022763"/>
    </source>
</evidence>
<dbReference type="InterPro" id="IPR000305">
    <property type="entry name" value="GIY-YIG_endonuc"/>
</dbReference>
<dbReference type="InterPro" id="IPR047296">
    <property type="entry name" value="GIY-YIG_UvrC_Cho"/>
</dbReference>
<dbReference type="InterPro" id="IPR050066">
    <property type="entry name" value="UvrABC_protein_C"/>
</dbReference>
<dbReference type="InterPro" id="IPR036876">
    <property type="entry name" value="UVR_dom_sf"/>
</dbReference>
<dbReference type="Pfam" id="PF02151">
    <property type="entry name" value="UVR"/>
    <property type="match status" value="1"/>
</dbReference>
<dbReference type="PROSITE" id="PS50164">
    <property type="entry name" value="GIY_YIG"/>
    <property type="match status" value="1"/>
</dbReference>
<evidence type="ECO:0000256" key="3">
    <source>
        <dbReference type="ARBA" id="ARBA00022769"/>
    </source>
</evidence>
<dbReference type="Pfam" id="PF22920">
    <property type="entry name" value="UvrC_RNaseH"/>
    <property type="match status" value="1"/>
</dbReference>
<dbReference type="Gene3D" id="1.10.150.20">
    <property type="entry name" value="5' to 3' exonuclease, C-terminal subdomain"/>
    <property type="match status" value="1"/>
</dbReference>
<dbReference type="CDD" id="cd10434">
    <property type="entry name" value="GIY-YIG_UvrC_Cho"/>
    <property type="match status" value="1"/>
</dbReference>
<evidence type="ECO:0000259" key="7">
    <source>
        <dbReference type="PROSITE" id="PS50164"/>
    </source>
</evidence>
<dbReference type="GO" id="GO:0009381">
    <property type="term" value="F:excinuclease ABC activity"/>
    <property type="evidence" value="ECO:0007669"/>
    <property type="project" value="InterPro"/>
</dbReference>
<proteinExistence type="inferred from homology"/>
<dbReference type="HAMAP" id="MF_00203">
    <property type="entry name" value="UvrC"/>
    <property type="match status" value="1"/>
</dbReference>
<dbReference type="AlphaFoldDB" id="A0A0F9KNN4"/>
<feature type="domain" description="GIY-YIG" evidence="7">
    <location>
        <begin position="13"/>
        <end position="96"/>
    </location>
</feature>
<dbReference type="NCBIfam" id="TIGR00194">
    <property type="entry name" value="uvrC"/>
    <property type="match status" value="1"/>
</dbReference>
<comment type="caution">
    <text evidence="9">The sequence shown here is derived from an EMBL/GenBank/DDBJ whole genome shotgun (WGS) entry which is preliminary data.</text>
</comment>
<evidence type="ECO:0000259" key="8">
    <source>
        <dbReference type="PROSITE" id="PS50165"/>
    </source>
</evidence>
<dbReference type="GO" id="GO:0006289">
    <property type="term" value="P:nucleotide-excision repair"/>
    <property type="evidence" value="ECO:0007669"/>
    <property type="project" value="InterPro"/>
</dbReference>
<evidence type="ECO:0000256" key="1">
    <source>
        <dbReference type="ARBA" id="ARBA00022490"/>
    </source>
</evidence>
<reference evidence="9" key="1">
    <citation type="journal article" date="2015" name="Nature">
        <title>Complex archaea that bridge the gap between prokaryotes and eukaryotes.</title>
        <authorList>
            <person name="Spang A."/>
            <person name="Saw J.H."/>
            <person name="Jorgensen S.L."/>
            <person name="Zaremba-Niedzwiedzka K."/>
            <person name="Martijn J."/>
            <person name="Lind A.E."/>
            <person name="van Eijk R."/>
            <person name="Schleper C."/>
            <person name="Guy L."/>
            <person name="Ettema T.J."/>
        </authorList>
    </citation>
    <scope>NUCLEOTIDE SEQUENCE</scope>
</reference>
<dbReference type="PANTHER" id="PTHR30562">
    <property type="entry name" value="UVRC/OXIDOREDUCTASE"/>
    <property type="match status" value="1"/>
</dbReference>
<sequence length="608" mass="71536">MKERELQRKSLPNEPGVYLFTDKNNSIIYVGKAINLKKRVNQYFLKTTYTDPFYEEKIKELVKNIHSIEYIVTENEKEALILENIQIKKHLPRFNVIMRDSKSYPWVAIFYSENFPRIRVLRNPEKYSQDNTFIGPFTDKKEILRILRDLRKIFPYCSCKKPIRKKKRPCLYYQLKLCPGPCFDDITEEEYRENIKKIELFLKGETNELTKLTEEKMYDASKNQKFELAALWRDKLEAIDHATDRQHVLMDHETNKDIVGFFNDDNYIAIVIIHIREGRIFNKSSFTFDLKEKLVQKEEILNSILEQYYQDFKKKLPGLIVIPEINERFKLLSSYLEDIIEDIKISTPIGDYEKSLLRIANKNAKVMVEQQVQMEEIKMDDKDFRETILENTMEILNLQALPRIIEGFDISNIEGIDATGSMVYFLDGKPYNKNYRHYKIRSKSTPDDVAMMKEVLRRRYHMLLERDLQLPDLILVDGGKGQLNAGVSVLDELGLKIPIIGLAKKYEEIYIPKKKEPIVLPPNSSTLKLFQRIRDEAHRFAVRLHKKQRKKRMIGSVLDDIKGVGQITRNKLLNHFGSVDNIRKASKEDITQIVGKKLAEIILEELNK</sequence>
<organism evidence="9">
    <name type="scientific">marine sediment metagenome</name>
    <dbReference type="NCBI Taxonomy" id="412755"/>
    <lineage>
        <taxon>unclassified sequences</taxon>
        <taxon>metagenomes</taxon>
        <taxon>ecological metagenomes</taxon>
    </lineage>
</organism>
<evidence type="ECO:0000256" key="5">
    <source>
        <dbReference type="ARBA" id="ARBA00023204"/>
    </source>
</evidence>
<dbReference type="InterPro" id="IPR001943">
    <property type="entry name" value="UVR_dom"/>
</dbReference>
<evidence type="ECO:0000313" key="9">
    <source>
        <dbReference type="EMBL" id="KKM83563.1"/>
    </source>
</evidence>
<dbReference type="SUPFAM" id="SSF47781">
    <property type="entry name" value="RuvA domain 2-like"/>
    <property type="match status" value="1"/>
</dbReference>
<dbReference type="SMART" id="SM00465">
    <property type="entry name" value="GIYc"/>
    <property type="match status" value="1"/>
</dbReference>
<dbReference type="NCBIfam" id="NF001824">
    <property type="entry name" value="PRK00558.1-5"/>
    <property type="match status" value="1"/>
</dbReference>
<evidence type="ECO:0008006" key="10">
    <source>
        <dbReference type="Google" id="ProtNLM"/>
    </source>
</evidence>
<dbReference type="Gene3D" id="3.30.420.340">
    <property type="entry name" value="UvrC, RNAse H endonuclease domain"/>
    <property type="match status" value="1"/>
</dbReference>
<keyword evidence="1" id="KW-0963">Cytoplasm</keyword>
<gene>
    <name evidence="9" type="ORF">LCGC14_1308160</name>
</gene>
<dbReference type="InterPro" id="IPR004791">
    <property type="entry name" value="UvrC"/>
</dbReference>
<keyword evidence="2" id="KW-0227">DNA damage</keyword>
<evidence type="ECO:0000259" key="6">
    <source>
        <dbReference type="PROSITE" id="PS50151"/>
    </source>
</evidence>
<accession>A0A0F9KNN4</accession>
<dbReference type="Pfam" id="PF08459">
    <property type="entry name" value="UvrC_RNaseH_dom"/>
    <property type="match status" value="1"/>
</dbReference>
<dbReference type="PROSITE" id="PS50165">
    <property type="entry name" value="UVRC"/>
    <property type="match status" value="1"/>
</dbReference>
<dbReference type="PROSITE" id="PS50151">
    <property type="entry name" value="UVR"/>
    <property type="match status" value="1"/>
</dbReference>
<dbReference type="PANTHER" id="PTHR30562:SF1">
    <property type="entry name" value="UVRABC SYSTEM PROTEIN C"/>
    <property type="match status" value="1"/>
</dbReference>
<dbReference type="GO" id="GO:0009380">
    <property type="term" value="C:excinuclease repair complex"/>
    <property type="evidence" value="ECO:0007669"/>
    <property type="project" value="InterPro"/>
</dbReference>
<keyword evidence="4" id="KW-0267">Excision nuclease</keyword>
<feature type="domain" description="UVR" evidence="6">
    <location>
        <begin position="207"/>
        <end position="242"/>
    </location>
</feature>
<dbReference type="InterPro" id="IPR038476">
    <property type="entry name" value="UvrC_RNase_H_dom_sf"/>
</dbReference>
<name>A0A0F9KNN4_9ZZZZ</name>
<dbReference type="Pfam" id="PF14520">
    <property type="entry name" value="HHH_5"/>
    <property type="match status" value="1"/>
</dbReference>
<dbReference type="SUPFAM" id="SSF46600">
    <property type="entry name" value="C-terminal UvrC-binding domain of UvrB"/>
    <property type="match status" value="1"/>
</dbReference>
<dbReference type="Gene3D" id="4.10.860.10">
    <property type="entry name" value="UVR domain"/>
    <property type="match status" value="1"/>
</dbReference>
<evidence type="ECO:0000256" key="4">
    <source>
        <dbReference type="ARBA" id="ARBA00022881"/>
    </source>
</evidence>
<protein>
    <recommendedName>
        <fullName evidence="10">GIY-YIG domain-containing protein</fullName>
    </recommendedName>
</protein>
<dbReference type="EMBL" id="LAZR01007695">
    <property type="protein sequence ID" value="KKM83563.1"/>
    <property type="molecule type" value="Genomic_DNA"/>
</dbReference>
<keyword evidence="5" id="KW-0234">DNA repair</keyword>